<proteinExistence type="predicted"/>
<evidence type="ECO:0000313" key="2">
    <source>
        <dbReference type="WBParaSite" id="snap_masked-unitig_26778-processed-gene-0.0-mRNA-1"/>
    </source>
</evidence>
<protein>
    <submittedName>
        <fullName evidence="2">Ubiquitin-like domain-containing protein</fullName>
    </submittedName>
</protein>
<dbReference type="Proteomes" id="UP000095280">
    <property type="component" value="Unplaced"/>
</dbReference>
<keyword evidence="1" id="KW-1185">Reference proteome</keyword>
<dbReference type="AlphaFoldDB" id="A0A1I8JMP2"/>
<name>A0A1I8JMP2_9PLAT</name>
<organism evidence="1 2">
    <name type="scientific">Macrostomum lignano</name>
    <dbReference type="NCBI Taxonomy" id="282301"/>
    <lineage>
        <taxon>Eukaryota</taxon>
        <taxon>Metazoa</taxon>
        <taxon>Spiralia</taxon>
        <taxon>Lophotrochozoa</taxon>
        <taxon>Platyhelminthes</taxon>
        <taxon>Rhabditophora</taxon>
        <taxon>Macrostomorpha</taxon>
        <taxon>Macrostomida</taxon>
        <taxon>Macrostomidae</taxon>
        <taxon>Macrostomum</taxon>
    </lineage>
</organism>
<evidence type="ECO:0000313" key="1">
    <source>
        <dbReference type="Proteomes" id="UP000095280"/>
    </source>
</evidence>
<dbReference type="WBParaSite" id="snap_masked-unitig_26778-processed-gene-0.0-mRNA-1">
    <property type="protein sequence ID" value="snap_masked-unitig_26778-processed-gene-0.0-mRNA-1"/>
    <property type="gene ID" value="snap_masked-unitig_26778-processed-gene-0.0"/>
</dbReference>
<reference evidence="2" key="1">
    <citation type="submission" date="2016-11" db="UniProtKB">
        <authorList>
            <consortium name="WormBaseParasite"/>
        </authorList>
    </citation>
    <scope>IDENTIFICATION</scope>
</reference>
<sequence>IVKILLLRFSFQFGNSSSSPFKAKPSTWQRHCTTQCCRSQCRRQAQFPISRTSPCESTLACRCNTRLQRSWLLPALLLRRVALHRSRQRQTAGDARPRLPSGATFATSGTSCVGQLVRTGGDADADRRARARCCVLDEELTLTLKAETSDAQPLPAKKEEILSR</sequence>
<accession>A0A1I8JMP2</accession>